<dbReference type="SMART" id="SM00173">
    <property type="entry name" value="RAS"/>
    <property type="match status" value="1"/>
</dbReference>
<dbReference type="InterPro" id="IPR050227">
    <property type="entry name" value="Rab"/>
</dbReference>
<evidence type="ECO:0000313" key="3">
    <source>
        <dbReference type="EMBL" id="KAI6660204.1"/>
    </source>
</evidence>
<dbReference type="SMART" id="SM00174">
    <property type="entry name" value="RHO"/>
    <property type="match status" value="1"/>
</dbReference>
<keyword evidence="2" id="KW-0342">GTP-binding</keyword>
<dbReference type="NCBIfam" id="TIGR00231">
    <property type="entry name" value="small_GTP"/>
    <property type="match status" value="1"/>
</dbReference>
<dbReference type="Pfam" id="PF00071">
    <property type="entry name" value="Ras"/>
    <property type="match status" value="1"/>
</dbReference>
<keyword evidence="1" id="KW-0547">Nucleotide-binding</keyword>
<keyword evidence="4" id="KW-1185">Reference proteome</keyword>
<dbReference type="SMART" id="SM00176">
    <property type="entry name" value="RAN"/>
    <property type="match status" value="1"/>
</dbReference>
<comment type="caution">
    <text evidence="3">The sequence shown here is derived from an EMBL/GenBank/DDBJ whole genome shotgun (WGS) entry which is preliminary data.</text>
</comment>
<evidence type="ECO:0000256" key="1">
    <source>
        <dbReference type="ARBA" id="ARBA00022741"/>
    </source>
</evidence>
<dbReference type="PANTHER" id="PTHR47977">
    <property type="entry name" value="RAS-RELATED PROTEIN RAB"/>
    <property type="match status" value="1"/>
</dbReference>
<dbReference type="PROSITE" id="PS51421">
    <property type="entry name" value="RAS"/>
    <property type="match status" value="1"/>
</dbReference>
<dbReference type="SMART" id="SM00175">
    <property type="entry name" value="RAB"/>
    <property type="match status" value="1"/>
</dbReference>
<dbReference type="SUPFAM" id="SSF52540">
    <property type="entry name" value="P-loop containing nucleoside triphosphate hydrolases"/>
    <property type="match status" value="1"/>
</dbReference>
<evidence type="ECO:0000256" key="2">
    <source>
        <dbReference type="ARBA" id="ARBA00023134"/>
    </source>
</evidence>
<dbReference type="FunFam" id="3.40.50.300:FF:001447">
    <property type="entry name" value="Ras-related protein Rab-1B"/>
    <property type="match status" value="1"/>
</dbReference>
<dbReference type="Gene3D" id="3.40.50.300">
    <property type="entry name" value="P-loop containing nucleotide triphosphate hydrolases"/>
    <property type="match status" value="1"/>
</dbReference>
<dbReference type="PROSITE" id="PS51419">
    <property type="entry name" value="RAB"/>
    <property type="match status" value="1"/>
</dbReference>
<dbReference type="InterPro" id="IPR005225">
    <property type="entry name" value="Small_GTP-bd"/>
</dbReference>
<proteinExistence type="predicted"/>
<protein>
    <submittedName>
        <fullName evidence="3">Ras-related protein Rab-28</fullName>
    </submittedName>
</protein>
<evidence type="ECO:0000313" key="4">
    <source>
        <dbReference type="Proteomes" id="UP001165289"/>
    </source>
</evidence>
<name>A0AAV7KHW9_9METZ</name>
<sequence length="235" mass="26409">MASLNPHFCDRTEDSDQLFRLKAVILGDGTTGKTSLARRFSHSTYGVKYEQTIGIDFFLQQFELSDNTHVTLHVWDIGGQSIGGSMLQTYLQGSDIVLLVYDVTNYNTFANIKDWLSEVKKAFGGNTKAEGYPIVALVANKTDLDYKANIPKEKHLKFAHENSLESCRISAKTNDNVEYCFKWLSSLALHMTPSKYDREEWKGVVKAVLIQEPMVLDRPIVSTEGQRSSVACSLQ</sequence>
<dbReference type="PRINTS" id="PR00449">
    <property type="entry name" value="RASTRNSFRMNG"/>
</dbReference>
<dbReference type="EMBL" id="JAKMXF010000038">
    <property type="protein sequence ID" value="KAI6660204.1"/>
    <property type="molecule type" value="Genomic_DNA"/>
</dbReference>
<dbReference type="Proteomes" id="UP001165289">
    <property type="component" value="Unassembled WGS sequence"/>
</dbReference>
<gene>
    <name evidence="3" type="ORF">LOD99_10482</name>
</gene>
<dbReference type="InterPro" id="IPR001806">
    <property type="entry name" value="Small_GTPase"/>
</dbReference>
<organism evidence="3 4">
    <name type="scientific">Oopsacas minuta</name>
    <dbReference type="NCBI Taxonomy" id="111878"/>
    <lineage>
        <taxon>Eukaryota</taxon>
        <taxon>Metazoa</taxon>
        <taxon>Porifera</taxon>
        <taxon>Hexactinellida</taxon>
        <taxon>Hexasterophora</taxon>
        <taxon>Lyssacinosida</taxon>
        <taxon>Leucopsacidae</taxon>
        <taxon>Oopsacas</taxon>
    </lineage>
</organism>
<dbReference type="GO" id="GO:0003924">
    <property type="term" value="F:GTPase activity"/>
    <property type="evidence" value="ECO:0007669"/>
    <property type="project" value="InterPro"/>
</dbReference>
<dbReference type="AlphaFoldDB" id="A0AAV7KHW9"/>
<dbReference type="GO" id="GO:0005525">
    <property type="term" value="F:GTP binding"/>
    <property type="evidence" value="ECO:0007669"/>
    <property type="project" value="UniProtKB-KW"/>
</dbReference>
<accession>A0AAV7KHW9</accession>
<reference evidence="3 4" key="1">
    <citation type="journal article" date="2023" name="BMC Biol.">
        <title>The compact genome of the sponge Oopsacas minuta (Hexactinellida) is lacking key metazoan core genes.</title>
        <authorList>
            <person name="Santini S."/>
            <person name="Schenkelaars Q."/>
            <person name="Jourda C."/>
            <person name="Duchesne M."/>
            <person name="Belahbib H."/>
            <person name="Rocher C."/>
            <person name="Selva M."/>
            <person name="Riesgo A."/>
            <person name="Vervoort M."/>
            <person name="Leys S.P."/>
            <person name="Kodjabachian L."/>
            <person name="Le Bivic A."/>
            <person name="Borchiellini C."/>
            <person name="Claverie J.M."/>
            <person name="Renard E."/>
        </authorList>
    </citation>
    <scope>NUCLEOTIDE SEQUENCE [LARGE SCALE GENOMIC DNA]</scope>
    <source>
        <strain evidence="3">SPO-2</strain>
    </source>
</reference>
<dbReference type="InterPro" id="IPR027417">
    <property type="entry name" value="P-loop_NTPase"/>
</dbReference>